<sequence>MEYRLIKREQTLNPVRLAVPEESAGSFQVRKGEYFTFQLLLRSEKPLTVQVCPDKFPEGVRQFTVFQQEGIDGQGRPWRKPICLEAGRWKLLWVGFLLSEEQETGRFTGAVRIISPGGETLLEVPVALDVLEEIAADHGFGDIWNHSRLAWLNSDRGLDSRITKPYQPVQRNGDQLHIVGRTVELQSNGLIRQMRSSFCHDNSVISQGNGLPLFQESPAFFLGEEPLKEGRLTFTEENEDGTAWVGQAAFSKGNVEIYGRLEYDGCLSMQIRVYPEEDFQLKDVQLKFAYRKDSADYFIGLGYEGGFCPDSWDWEWDAEKRQDSFFLGTVNRGMQIQLMDRFYHAPHVNIYYHNNPLRMPDGWFNQGKGGISLRRGTDSCRVNIFCGETAFSKGTVREYCFRCFFTPMKPINWKDKWSRRYFHRNSVPDSFEKVRQAKESFANVVNLHHGSDLIPFINYPFFEEEKLARLTADAHRLGIQVKPYYTVRELTNRIPEIFPFLSLGEEIYPADKGITQGVPEQGGLDPWIKENLGADRVIAAWKTTVRSGRYQGESCASIIVNSQSRIVNFYMEGLSRLVQKCGIDGVYIDDTGMDRTALRRLRKILDSQKDGCQVDLHAWNHFEDHYGAGYCCNMNLYLPLFPYLDRIWFGEAFRYRDTKPDYWMSAICGIMYGVPGEMLGEESNNYKGLIYGMTNRVYEESECSPVPLWKFLAQWGIQDATLLGYWDPDCPIRSGDPEVPVSVYRKGAALLIVAANFADEPRQVRLRSASPGIQTADCPEIPQYQPACGYTLGSPMELQPGEGRILLSNCAL</sequence>
<dbReference type="InterPro" id="IPR045711">
    <property type="entry name" value="GH123-like_N"/>
</dbReference>
<feature type="domain" description="Glycoside hydrolase 123-like N-terminal" evidence="1">
    <location>
        <begin position="27"/>
        <end position="807"/>
    </location>
</feature>
<reference evidence="2" key="1">
    <citation type="submission" date="2020-10" db="EMBL/GenBank/DDBJ databases">
        <authorList>
            <person name="Gilroy R."/>
        </authorList>
    </citation>
    <scope>NUCLEOTIDE SEQUENCE</scope>
    <source>
        <strain evidence="2">CHK199-13235</strain>
    </source>
</reference>
<comment type="caution">
    <text evidence="2">The sequence shown here is derived from an EMBL/GenBank/DDBJ whole genome shotgun (WGS) entry which is preliminary data.</text>
</comment>
<accession>A0A9D1FN19</accession>
<organism evidence="2 3">
    <name type="scientific">Candidatus Merdivicinus excrementipullorum</name>
    <dbReference type="NCBI Taxonomy" id="2840867"/>
    <lineage>
        <taxon>Bacteria</taxon>
        <taxon>Bacillati</taxon>
        <taxon>Bacillota</taxon>
        <taxon>Clostridia</taxon>
        <taxon>Eubacteriales</taxon>
        <taxon>Oscillospiraceae</taxon>
        <taxon>Oscillospiraceae incertae sedis</taxon>
        <taxon>Candidatus Merdivicinus</taxon>
    </lineage>
</organism>
<dbReference type="Proteomes" id="UP000824002">
    <property type="component" value="Unassembled WGS sequence"/>
</dbReference>
<dbReference type="EMBL" id="DVJP01000050">
    <property type="protein sequence ID" value="HIS76714.1"/>
    <property type="molecule type" value="Genomic_DNA"/>
</dbReference>
<dbReference type="Pfam" id="PF19543">
    <property type="entry name" value="GH123_N"/>
    <property type="match status" value="1"/>
</dbReference>
<name>A0A9D1FN19_9FIRM</name>
<evidence type="ECO:0000313" key="3">
    <source>
        <dbReference type="Proteomes" id="UP000824002"/>
    </source>
</evidence>
<proteinExistence type="predicted"/>
<gene>
    <name evidence="2" type="ORF">IAB51_07870</name>
</gene>
<evidence type="ECO:0000259" key="1">
    <source>
        <dbReference type="Pfam" id="PF19543"/>
    </source>
</evidence>
<evidence type="ECO:0000313" key="2">
    <source>
        <dbReference type="EMBL" id="HIS76714.1"/>
    </source>
</evidence>
<protein>
    <recommendedName>
        <fullName evidence="1">Glycoside hydrolase 123-like N-terminal domain-containing protein</fullName>
    </recommendedName>
</protein>
<reference evidence="2" key="2">
    <citation type="journal article" date="2021" name="PeerJ">
        <title>Extensive microbial diversity within the chicken gut microbiome revealed by metagenomics and culture.</title>
        <authorList>
            <person name="Gilroy R."/>
            <person name="Ravi A."/>
            <person name="Getino M."/>
            <person name="Pursley I."/>
            <person name="Horton D.L."/>
            <person name="Alikhan N.F."/>
            <person name="Baker D."/>
            <person name="Gharbi K."/>
            <person name="Hall N."/>
            <person name="Watson M."/>
            <person name="Adriaenssens E.M."/>
            <person name="Foster-Nyarko E."/>
            <person name="Jarju S."/>
            <person name="Secka A."/>
            <person name="Antonio M."/>
            <person name="Oren A."/>
            <person name="Chaudhuri R.R."/>
            <person name="La Ragione R."/>
            <person name="Hildebrand F."/>
            <person name="Pallen M.J."/>
        </authorList>
    </citation>
    <scope>NUCLEOTIDE SEQUENCE</scope>
    <source>
        <strain evidence="2">CHK199-13235</strain>
    </source>
</reference>
<dbReference type="AlphaFoldDB" id="A0A9D1FN19"/>